<reference evidence="2" key="1">
    <citation type="submission" date="2016-02" db="EMBL/GenBank/DDBJ databases">
        <authorList>
            <person name="Wibberg D."/>
        </authorList>
    </citation>
    <scope>NUCLEOTIDE SEQUENCE [LARGE SCALE GENOMIC DNA]</scope>
</reference>
<proteinExistence type="predicted"/>
<evidence type="ECO:0000313" key="1">
    <source>
        <dbReference type="EMBL" id="SBW29157.1"/>
    </source>
</evidence>
<gene>
    <name evidence="1" type="ORF">FDG2_6527</name>
</gene>
<dbReference type="Proteomes" id="UP000199013">
    <property type="component" value="Unassembled WGS sequence"/>
</dbReference>
<dbReference type="AlphaFoldDB" id="A0A1C3PH55"/>
<name>A0A1C3PH55_9ACTN</name>
<keyword evidence="2" id="KW-1185">Reference proteome</keyword>
<sequence length="36" mass="3559">MVGSQGVPTAGESVLAEFAGGLVVAQGTQQDAEVVR</sequence>
<protein>
    <submittedName>
        <fullName evidence="1">Uncharacterized protein</fullName>
    </submittedName>
</protein>
<evidence type="ECO:0000313" key="2">
    <source>
        <dbReference type="Proteomes" id="UP000199013"/>
    </source>
</evidence>
<dbReference type="EMBL" id="FLUV01002717">
    <property type="protein sequence ID" value="SBW29157.1"/>
    <property type="molecule type" value="Genomic_DNA"/>
</dbReference>
<accession>A0A1C3PH55</accession>
<organism evidence="1 2">
    <name type="scientific">Candidatus Protofrankia californiensis</name>
    <dbReference type="NCBI Taxonomy" id="1839754"/>
    <lineage>
        <taxon>Bacteria</taxon>
        <taxon>Bacillati</taxon>
        <taxon>Actinomycetota</taxon>
        <taxon>Actinomycetes</taxon>
        <taxon>Frankiales</taxon>
        <taxon>Frankiaceae</taxon>
        <taxon>Protofrankia</taxon>
    </lineage>
</organism>